<protein>
    <submittedName>
        <fullName evidence="1">Uncharacterized protein</fullName>
    </submittedName>
</protein>
<organism evidence="1 2">
    <name type="scientific">Parathielavia appendiculata</name>
    <dbReference type="NCBI Taxonomy" id="2587402"/>
    <lineage>
        <taxon>Eukaryota</taxon>
        <taxon>Fungi</taxon>
        <taxon>Dikarya</taxon>
        <taxon>Ascomycota</taxon>
        <taxon>Pezizomycotina</taxon>
        <taxon>Sordariomycetes</taxon>
        <taxon>Sordariomycetidae</taxon>
        <taxon>Sordariales</taxon>
        <taxon>Chaetomiaceae</taxon>
        <taxon>Parathielavia</taxon>
    </lineage>
</organism>
<gene>
    <name evidence="1" type="ORF">N657DRAFT_681733</name>
</gene>
<reference evidence="1" key="2">
    <citation type="submission" date="2023-05" db="EMBL/GenBank/DDBJ databases">
        <authorList>
            <consortium name="Lawrence Berkeley National Laboratory"/>
            <person name="Steindorff A."/>
            <person name="Hensen N."/>
            <person name="Bonometti L."/>
            <person name="Westerberg I."/>
            <person name="Brannstrom I.O."/>
            <person name="Guillou S."/>
            <person name="Cros-Aarteil S."/>
            <person name="Calhoun S."/>
            <person name="Haridas S."/>
            <person name="Kuo A."/>
            <person name="Mondo S."/>
            <person name="Pangilinan J."/>
            <person name="Riley R."/>
            <person name="Labutti K."/>
            <person name="Andreopoulos B."/>
            <person name="Lipzen A."/>
            <person name="Chen C."/>
            <person name="Yanf M."/>
            <person name="Daum C."/>
            <person name="Ng V."/>
            <person name="Clum A."/>
            <person name="Ohm R."/>
            <person name="Martin F."/>
            <person name="Silar P."/>
            <person name="Natvig D."/>
            <person name="Lalanne C."/>
            <person name="Gautier V."/>
            <person name="Ament-Velasquez S.L."/>
            <person name="Kruys A."/>
            <person name="Hutchinson M.I."/>
            <person name="Powell A.J."/>
            <person name="Barry K."/>
            <person name="Miller A.N."/>
            <person name="Grigoriev I.V."/>
            <person name="Debuchy R."/>
            <person name="Gladieux P."/>
            <person name="Thoren M.H."/>
            <person name="Johannesson H."/>
        </authorList>
    </citation>
    <scope>NUCLEOTIDE SEQUENCE</scope>
    <source>
        <strain evidence="1">CBS 731.68</strain>
    </source>
</reference>
<proteinExistence type="predicted"/>
<evidence type="ECO:0000313" key="1">
    <source>
        <dbReference type="EMBL" id="KAK4122756.1"/>
    </source>
</evidence>
<dbReference type="Proteomes" id="UP001302602">
    <property type="component" value="Unassembled WGS sequence"/>
</dbReference>
<evidence type="ECO:0000313" key="2">
    <source>
        <dbReference type="Proteomes" id="UP001302602"/>
    </source>
</evidence>
<reference evidence="1" key="1">
    <citation type="journal article" date="2023" name="Mol. Phylogenet. Evol.">
        <title>Genome-scale phylogeny and comparative genomics of the fungal order Sordariales.</title>
        <authorList>
            <person name="Hensen N."/>
            <person name="Bonometti L."/>
            <person name="Westerberg I."/>
            <person name="Brannstrom I.O."/>
            <person name="Guillou S."/>
            <person name="Cros-Aarteil S."/>
            <person name="Calhoun S."/>
            <person name="Haridas S."/>
            <person name="Kuo A."/>
            <person name="Mondo S."/>
            <person name="Pangilinan J."/>
            <person name="Riley R."/>
            <person name="LaButti K."/>
            <person name="Andreopoulos B."/>
            <person name="Lipzen A."/>
            <person name="Chen C."/>
            <person name="Yan M."/>
            <person name="Daum C."/>
            <person name="Ng V."/>
            <person name="Clum A."/>
            <person name="Steindorff A."/>
            <person name="Ohm R.A."/>
            <person name="Martin F."/>
            <person name="Silar P."/>
            <person name="Natvig D.O."/>
            <person name="Lalanne C."/>
            <person name="Gautier V."/>
            <person name="Ament-Velasquez S.L."/>
            <person name="Kruys A."/>
            <person name="Hutchinson M.I."/>
            <person name="Powell A.J."/>
            <person name="Barry K."/>
            <person name="Miller A.N."/>
            <person name="Grigoriev I.V."/>
            <person name="Debuchy R."/>
            <person name="Gladieux P."/>
            <person name="Hiltunen Thoren M."/>
            <person name="Johannesson H."/>
        </authorList>
    </citation>
    <scope>NUCLEOTIDE SEQUENCE</scope>
    <source>
        <strain evidence="1">CBS 731.68</strain>
    </source>
</reference>
<accession>A0AAN6TZ08</accession>
<sequence length="191" mass="21352">MRFDHLASTHMTVGCGRIGKVEVDCRFVFTKSRWGIIGESEQPGGIIYLDLNFRQPPDCKLESATVTVILTEDDERGQHACPVKFTHHYGPKELRGRETPVHMRRVKKLAPEVQVLDYGGGRKKSCGPTIAGLLLAAFRQANGATGIELCSVTDRRENTLELQPTHSNLFHTAFALEHNAKKFYMMVRVSG</sequence>
<dbReference type="GeneID" id="87833188"/>
<dbReference type="RefSeq" id="XP_062646527.1">
    <property type="nucleotide sequence ID" value="XM_062796420.1"/>
</dbReference>
<dbReference type="AlphaFoldDB" id="A0AAN6TZ08"/>
<keyword evidence="2" id="KW-1185">Reference proteome</keyword>
<name>A0AAN6TZ08_9PEZI</name>
<comment type="caution">
    <text evidence="1">The sequence shown here is derived from an EMBL/GenBank/DDBJ whole genome shotgun (WGS) entry which is preliminary data.</text>
</comment>
<dbReference type="EMBL" id="MU853230">
    <property type="protein sequence ID" value="KAK4122756.1"/>
    <property type="molecule type" value="Genomic_DNA"/>
</dbReference>
<dbReference type="PROSITE" id="PS51257">
    <property type="entry name" value="PROKAR_LIPOPROTEIN"/>
    <property type="match status" value="1"/>
</dbReference>